<dbReference type="PANTHER" id="PTHR34789">
    <property type="entry name" value="EXPRESSED PROTEIN"/>
    <property type="match status" value="1"/>
</dbReference>
<evidence type="ECO:0000256" key="1">
    <source>
        <dbReference type="SAM" id="SignalP"/>
    </source>
</evidence>
<comment type="caution">
    <text evidence="2">The sequence shown here is derived from an EMBL/GenBank/DDBJ whole genome shotgun (WGS) entry which is preliminary data.</text>
</comment>
<proteinExistence type="predicted"/>
<reference evidence="2" key="1">
    <citation type="submission" date="2022-07" db="EMBL/GenBank/DDBJ databases">
        <authorList>
            <person name="Macas J."/>
            <person name="Novak P."/>
            <person name="Neumann P."/>
        </authorList>
    </citation>
    <scope>NUCLEOTIDE SEQUENCE</scope>
</reference>
<evidence type="ECO:0000313" key="2">
    <source>
        <dbReference type="EMBL" id="CAH9059805.1"/>
    </source>
</evidence>
<sequence length="147" mass="14495">MGFQAAITAAAFLLIIITPASILAIRPAQLEPESITSAAGIDEPQAIPDYGVGSVISGTGFEIPGAGAAGAFGYGVGGPNGGSSAGGGVVNEPFQCPEPSRCLPKQMTCPQNCFQSFSHSGKGYGFGGGGGGCNFDCHACTATCSSK</sequence>
<dbReference type="EMBL" id="CAMAPE010000004">
    <property type="protein sequence ID" value="CAH9059805.1"/>
    <property type="molecule type" value="Genomic_DNA"/>
</dbReference>
<keyword evidence="1" id="KW-0732">Signal</keyword>
<dbReference type="PANTHER" id="PTHR34789:SF1">
    <property type="entry name" value="EXPRESSED PROTEIN"/>
    <property type="match status" value="1"/>
</dbReference>
<accession>A0A9P0YIV6</accession>
<dbReference type="AlphaFoldDB" id="A0A9P0YIV6"/>
<dbReference type="Proteomes" id="UP001152484">
    <property type="component" value="Unassembled WGS sequence"/>
</dbReference>
<name>A0A9P0YIV6_CUSEU</name>
<feature type="chain" id="PRO_5040479502" evidence="1">
    <location>
        <begin position="25"/>
        <end position="147"/>
    </location>
</feature>
<keyword evidence="3" id="KW-1185">Reference proteome</keyword>
<evidence type="ECO:0000313" key="3">
    <source>
        <dbReference type="Proteomes" id="UP001152484"/>
    </source>
</evidence>
<organism evidence="2 3">
    <name type="scientific">Cuscuta europaea</name>
    <name type="common">European dodder</name>
    <dbReference type="NCBI Taxonomy" id="41803"/>
    <lineage>
        <taxon>Eukaryota</taxon>
        <taxon>Viridiplantae</taxon>
        <taxon>Streptophyta</taxon>
        <taxon>Embryophyta</taxon>
        <taxon>Tracheophyta</taxon>
        <taxon>Spermatophyta</taxon>
        <taxon>Magnoliopsida</taxon>
        <taxon>eudicotyledons</taxon>
        <taxon>Gunneridae</taxon>
        <taxon>Pentapetalae</taxon>
        <taxon>asterids</taxon>
        <taxon>lamiids</taxon>
        <taxon>Solanales</taxon>
        <taxon>Convolvulaceae</taxon>
        <taxon>Cuscuteae</taxon>
        <taxon>Cuscuta</taxon>
        <taxon>Cuscuta subgen. Cuscuta</taxon>
    </lineage>
</organism>
<gene>
    <name evidence="2" type="ORF">CEURO_LOCUS1470</name>
</gene>
<feature type="signal peptide" evidence="1">
    <location>
        <begin position="1"/>
        <end position="24"/>
    </location>
</feature>
<protein>
    <submittedName>
        <fullName evidence="2">Uncharacterized protein</fullName>
    </submittedName>
</protein>